<dbReference type="KEGG" id="mcab:HXZ27_30595"/>
<evidence type="ECO:0000313" key="2">
    <source>
        <dbReference type="Proteomes" id="UP000509335"/>
    </source>
</evidence>
<sequence>MEVAQLAGPDTGLRSPARPGPGTRGTHGRGEQANNIGFRNEETIADIDPELDRMQSALDVPSTPAAPA</sequence>
<proteinExistence type="predicted"/>
<evidence type="ECO:0000313" key="1">
    <source>
        <dbReference type="EMBL" id="QLD28023.1"/>
    </source>
</evidence>
<dbReference type="EMBL" id="CP058322">
    <property type="protein sequence ID" value="QLD28023.1"/>
    <property type="molecule type" value="Genomic_DNA"/>
</dbReference>
<gene>
    <name evidence="1" type="ORF">HXZ27_30595</name>
</gene>
<protein>
    <submittedName>
        <fullName evidence="1">Uncharacterized protein</fullName>
    </submittedName>
</protein>
<accession>A0A7H8XSN1</accession>
<organism evidence="1 2">
    <name type="scientific">Micromonospora carbonacea</name>
    <dbReference type="NCBI Taxonomy" id="47853"/>
    <lineage>
        <taxon>Bacteria</taxon>
        <taxon>Bacillati</taxon>
        <taxon>Actinomycetota</taxon>
        <taxon>Actinomycetes</taxon>
        <taxon>Micromonosporales</taxon>
        <taxon>Micromonosporaceae</taxon>
        <taxon>Micromonospora</taxon>
    </lineage>
</organism>
<dbReference type="AlphaFoldDB" id="A0A7H8XSN1"/>
<reference evidence="1 2" key="1">
    <citation type="submission" date="2020-07" db="EMBL/GenBank/DDBJ databases">
        <title>A bifunctional nitrone conjugated secondary metabolite targeting the ribosome.</title>
        <authorList>
            <person name="Limbrick E.M."/>
            <person name="Graf M."/>
            <person name="Derewacz D.K."/>
            <person name="Nguyen F."/>
            <person name="Spraggins J.M."/>
            <person name="Wieland M."/>
            <person name="Ynigez-Gutierrez A.E."/>
            <person name="Reisman B.J."/>
            <person name="Zinshteyn B."/>
            <person name="McCulloch K."/>
            <person name="Iverson T.M."/>
            <person name="Green R."/>
            <person name="Wilson D.N."/>
            <person name="Bachmann B.O."/>
        </authorList>
    </citation>
    <scope>NUCLEOTIDE SEQUENCE [LARGE SCALE GENOMIC DNA]</scope>
    <source>
        <strain evidence="2">aurantiaca</strain>
    </source>
</reference>
<dbReference type="Proteomes" id="UP000509335">
    <property type="component" value="Chromosome"/>
</dbReference>
<name>A0A7H8XSN1_9ACTN</name>